<evidence type="ECO:0000256" key="1">
    <source>
        <dbReference type="ARBA" id="ARBA00006484"/>
    </source>
</evidence>
<dbReference type="PANTHER" id="PTHR42760:SF40">
    <property type="entry name" value="3-OXOACYL-[ACYL-CARRIER-PROTEIN] REDUCTASE, CHLOROPLASTIC"/>
    <property type="match status" value="1"/>
</dbReference>
<dbReference type="PANTHER" id="PTHR42760">
    <property type="entry name" value="SHORT-CHAIN DEHYDROGENASES/REDUCTASES FAMILY MEMBER"/>
    <property type="match status" value="1"/>
</dbReference>
<comment type="similarity">
    <text evidence="1">Belongs to the short-chain dehydrogenases/reductases (SDR) family.</text>
</comment>
<keyword evidence="3" id="KW-1185">Reference proteome</keyword>
<dbReference type="InterPro" id="IPR036291">
    <property type="entry name" value="NAD(P)-bd_dom_sf"/>
</dbReference>
<dbReference type="Pfam" id="PF13561">
    <property type="entry name" value="adh_short_C2"/>
    <property type="match status" value="1"/>
</dbReference>
<sequence>MELAQYGITANAVAPGQIDTALNFSDLEVMSARFGRNAHDFRDEFLQTTVPMRRMGVPAEVAGLFTYLASDEASFVTGTTFRIDGGELAI</sequence>
<keyword evidence="2" id="KW-0614">Plasmid</keyword>
<reference evidence="2 3" key="1">
    <citation type="submission" date="2015-10" db="EMBL/GenBank/DDBJ databases">
        <title>Genomic differences between typical nodule nitrogen-fixing rhizobial strains and those coming from bean seeds.</title>
        <authorList>
            <person name="Peralta H."/>
            <person name="Aguilar-Vera A."/>
            <person name="Diaz R."/>
            <person name="Mora Y."/>
            <person name="Martinez-Batallar G."/>
            <person name="Salazar E."/>
            <person name="Vargas-Lagunas C."/>
            <person name="Encarnacion S."/>
            <person name="Girard L."/>
            <person name="Mora J."/>
        </authorList>
    </citation>
    <scope>NUCLEOTIDE SEQUENCE [LARGE SCALE GENOMIC DNA]</scope>
    <source>
        <strain evidence="2 3">CFNEI 73</strain>
        <plasmid evidence="2 3">C</plasmid>
    </source>
</reference>
<evidence type="ECO:0000313" key="3">
    <source>
        <dbReference type="Proteomes" id="UP000182306"/>
    </source>
</evidence>
<name>A0A1L3LYW7_9HYPH</name>
<dbReference type="KEGG" id="same:SAMCFNEI73_pC1564"/>
<dbReference type="Proteomes" id="UP000182306">
    <property type="component" value="Plasmid C"/>
</dbReference>
<dbReference type="InterPro" id="IPR002347">
    <property type="entry name" value="SDR_fam"/>
</dbReference>
<dbReference type="PRINTS" id="PR00081">
    <property type="entry name" value="GDHRDH"/>
</dbReference>
<accession>A0A1L3LYW7</accession>
<dbReference type="GO" id="GO:0030497">
    <property type="term" value="P:fatty acid elongation"/>
    <property type="evidence" value="ECO:0007669"/>
    <property type="project" value="TreeGrafter"/>
</dbReference>
<organism evidence="2 3">
    <name type="scientific">Sinorhizobium americanum</name>
    <dbReference type="NCBI Taxonomy" id="194963"/>
    <lineage>
        <taxon>Bacteria</taxon>
        <taxon>Pseudomonadati</taxon>
        <taxon>Pseudomonadota</taxon>
        <taxon>Alphaproteobacteria</taxon>
        <taxon>Hyphomicrobiales</taxon>
        <taxon>Rhizobiaceae</taxon>
        <taxon>Sinorhizobium/Ensifer group</taxon>
        <taxon>Sinorhizobium</taxon>
    </lineage>
</organism>
<dbReference type="SUPFAM" id="SSF51735">
    <property type="entry name" value="NAD(P)-binding Rossmann-fold domains"/>
    <property type="match status" value="1"/>
</dbReference>
<proteinExistence type="inferred from homology"/>
<geneLocation type="plasmid" evidence="2 3">
    <name>C</name>
</geneLocation>
<gene>
    <name evidence="2" type="ORF">SAMCFNEI73_pC1564</name>
</gene>
<dbReference type="GO" id="GO:0016616">
    <property type="term" value="F:oxidoreductase activity, acting on the CH-OH group of donors, NAD or NADP as acceptor"/>
    <property type="evidence" value="ECO:0007669"/>
    <property type="project" value="TreeGrafter"/>
</dbReference>
<dbReference type="EMBL" id="CP013110">
    <property type="protein sequence ID" value="APG95268.1"/>
    <property type="molecule type" value="Genomic_DNA"/>
</dbReference>
<protein>
    <submittedName>
        <fullName evidence="2">Short-chain dehydrogenase/reductase SDR</fullName>
    </submittedName>
</protein>
<dbReference type="Gene3D" id="3.40.50.720">
    <property type="entry name" value="NAD(P)-binding Rossmann-like Domain"/>
    <property type="match status" value="1"/>
</dbReference>
<dbReference type="AlphaFoldDB" id="A0A1L3LYW7"/>
<evidence type="ECO:0000313" key="2">
    <source>
        <dbReference type="EMBL" id="APG95268.1"/>
    </source>
</evidence>